<dbReference type="Proteomes" id="UP001165960">
    <property type="component" value="Unassembled WGS sequence"/>
</dbReference>
<evidence type="ECO:0000313" key="1">
    <source>
        <dbReference type="EMBL" id="KAJ9061312.1"/>
    </source>
</evidence>
<keyword evidence="2" id="KW-1185">Reference proteome</keyword>
<reference evidence="1" key="1">
    <citation type="submission" date="2022-04" db="EMBL/GenBank/DDBJ databases">
        <title>Genome of the entomopathogenic fungus Entomophthora muscae.</title>
        <authorList>
            <person name="Elya C."/>
            <person name="Lovett B.R."/>
            <person name="Lee E."/>
            <person name="Macias A.M."/>
            <person name="Hajek A.E."/>
            <person name="De Bivort B.L."/>
            <person name="Kasson M.T."/>
            <person name="De Fine Licht H.H."/>
            <person name="Stajich J.E."/>
        </authorList>
    </citation>
    <scope>NUCLEOTIDE SEQUENCE</scope>
    <source>
        <strain evidence="1">Berkeley</strain>
    </source>
</reference>
<protein>
    <submittedName>
        <fullName evidence="1">Uncharacterized protein</fullName>
    </submittedName>
</protein>
<name>A0ACC2SFX1_9FUNG</name>
<comment type="caution">
    <text evidence="1">The sequence shown here is derived from an EMBL/GenBank/DDBJ whole genome shotgun (WGS) entry which is preliminary data.</text>
</comment>
<accession>A0ACC2SFX1</accession>
<dbReference type="EMBL" id="QTSX02005078">
    <property type="protein sequence ID" value="KAJ9061312.1"/>
    <property type="molecule type" value="Genomic_DNA"/>
</dbReference>
<proteinExistence type="predicted"/>
<evidence type="ECO:0000313" key="2">
    <source>
        <dbReference type="Proteomes" id="UP001165960"/>
    </source>
</evidence>
<gene>
    <name evidence="1" type="ORF">DSO57_1021884</name>
</gene>
<sequence>MNTPELVDPFMAPPSTPSPPVTLIAGSEWNPCHPNSFAKLEEVIKFELPASSLVDPKYDWVTVETVPESPIEFVHTSNKAEVLDKFLNFNSHNEAGINASNSTSVSPTVAPGLESPLMSSFDNSPMDVKPLTPFKPKYLNDAKRVTTILEVALVSICHTQVQMGRQK</sequence>
<organism evidence="1 2">
    <name type="scientific">Entomophthora muscae</name>
    <dbReference type="NCBI Taxonomy" id="34485"/>
    <lineage>
        <taxon>Eukaryota</taxon>
        <taxon>Fungi</taxon>
        <taxon>Fungi incertae sedis</taxon>
        <taxon>Zoopagomycota</taxon>
        <taxon>Entomophthoromycotina</taxon>
        <taxon>Entomophthoromycetes</taxon>
        <taxon>Entomophthorales</taxon>
        <taxon>Entomophthoraceae</taxon>
        <taxon>Entomophthora</taxon>
    </lineage>
</organism>